<organism evidence="3 4">
    <name type="scientific">Massarina eburnea CBS 473.64</name>
    <dbReference type="NCBI Taxonomy" id="1395130"/>
    <lineage>
        <taxon>Eukaryota</taxon>
        <taxon>Fungi</taxon>
        <taxon>Dikarya</taxon>
        <taxon>Ascomycota</taxon>
        <taxon>Pezizomycotina</taxon>
        <taxon>Dothideomycetes</taxon>
        <taxon>Pleosporomycetidae</taxon>
        <taxon>Pleosporales</taxon>
        <taxon>Massarineae</taxon>
        <taxon>Massarinaceae</taxon>
        <taxon>Massarina</taxon>
    </lineage>
</organism>
<proteinExistence type="predicted"/>
<sequence>MGATAEQVSLVTFYLDHVNIDLEPYVQLYDYSTPAIYESLLDIYMAKVQDFFPILPKRLFRDQCRRYFEAWRQGTYPRLNPKWEAILNLVFAIASKHSDLCGDNYPSHTMYYARARALAWDTATLMQPPDLPQIQVAGLLAFYYLSVGHVSRAWVVVGMALRFSQSLGLHVRNEDPSTTLPRREVLVRIWWSIYYLDRHLSVITGRPSVIVDGSCSVPLPIPFAEGDMSEEMGTPDSSGGSRIDANEGSFIRAIAQMGIITQSILSGLYSAGTMVRSSFAVQQDIIELKRRLENWVQSLPAEFDFRIQRPSLHPYFRERILLGFEYYSSIILLTRPCLGGLGSPAGQETRDESFLGQMATLCVEAAKAELDMLQDKPKPYFVFENGPWWSITHYLMQSLAAILLALSYSSLGAQFDASLSVYAKEIIRWLRSMENDPLAQRAYRVAFTSFEMVANRRSLNITDLWNEHTIAFPGVSLNVEEYSGVGTRSFPTVPAGSGVLDDFDTFPDPMVMTPSELFRVERSAHDSFGS</sequence>
<feature type="domain" description="Xylanolytic transcriptional activator regulatory" evidence="2">
    <location>
        <begin position="153"/>
        <end position="226"/>
    </location>
</feature>
<name>A0A6A6RMH8_9PLEO</name>
<keyword evidence="1" id="KW-0539">Nucleus</keyword>
<dbReference type="InterPro" id="IPR053230">
    <property type="entry name" value="Trans_reg_galc"/>
</dbReference>
<dbReference type="GO" id="GO:0003677">
    <property type="term" value="F:DNA binding"/>
    <property type="evidence" value="ECO:0007669"/>
    <property type="project" value="InterPro"/>
</dbReference>
<protein>
    <recommendedName>
        <fullName evidence="2">Xylanolytic transcriptional activator regulatory domain-containing protein</fullName>
    </recommendedName>
</protein>
<reference evidence="3" key="1">
    <citation type="journal article" date="2020" name="Stud. Mycol.">
        <title>101 Dothideomycetes genomes: a test case for predicting lifestyles and emergence of pathogens.</title>
        <authorList>
            <person name="Haridas S."/>
            <person name="Albert R."/>
            <person name="Binder M."/>
            <person name="Bloem J."/>
            <person name="Labutti K."/>
            <person name="Salamov A."/>
            <person name="Andreopoulos B."/>
            <person name="Baker S."/>
            <person name="Barry K."/>
            <person name="Bills G."/>
            <person name="Bluhm B."/>
            <person name="Cannon C."/>
            <person name="Castanera R."/>
            <person name="Culley D."/>
            <person name="Daum C."/>
            <person name="Ezra D."/>
            <person name="Gonzalez J."/>
            <person name="Henrissat B."/>
            <person name="Kuo A."/>
            <person name="Liang C."/>
            <person name="Lipzen A."/>
            <person name="Lutzoni F."/>
            <person name="Magnuson J."/>
            <person name="Mondo S."/>
            <person name="Nolan M."/>
            <person name="Ohm R."/>
            <person name="Pangilinan J."/>
            <person name="Park H.-J."/>
            <person name="Ramirez L."/>
            <person name="Alfaro M."/>
            <person name="Sun H."/>
            <person name="Tritt A."/>
            <person name="Yoshinaga Y."/>
            <person name="Zwiers L.-H."/>
            <person name="Turgeon B."/>
            <person name="Goodwin S."/>
            <person name="Spatafora J."/>
            <person name="Crous P."/>
            <person name="Grigoriev I."/>
        </authorList>
    </citation>
    <scope>NUCLEOTIDE SEQUENCE</scope>
    <source>
        <strain evidence="3">CBS 473.64</strain>
    </source>
</reference>
<dbReference type="PANTHER" id="PTHR47654:SF5">
    <property type="entry name" value="TRANSCRIPTION FACTOR DOMAIN-CONTAINING PROTEIN"/>
    <property type="match status" value="1"/>
</dbReference>
<gene>
    <name evidence="3" type="ORF">P280DRAFT_473040</name>
</gene>
<dbReference type="AlphaFoldDB" id="A0A6A6RMH8"/>
<dbReference type="GO" id="GO:0008270">
    <property type="term" value="F:zinc ion binding"/>
    <property type="evidence" value="ECO:0007669"/>
    <property type="project" value="InterPro"/>
</dbReference>
<evidence type="ECO:0000313" key="4">
    <source>
        <dbReference type="Proteomes" id="UP000799753"/>
    </source>
</evidence>
<accession>A0A6A6RMH8</accession>
<dbReference type="InterPro" id="IPR007219">
    <property type="entry name" value="XnlR_reg_dom"/>
</dbReference>
<evidence type="ECO:0000313" key="3">
    <source>
        <dbReference type="EMBL" id="KAF2636492.1"/>
    </source>
</evidence>
<evidence type="ECO:0000256" key="1">
    <source>
        <dbReference type="ARBA" id="ARBA00023242"/>
    </source>
</evidence>
<dbReference type="CDD" id="cd12148">
    <property type="entry name" value="fungal_TF_MHR"/>
    <property type="match status" value="1"/>
</dbReference>
<dbReference type="Pfam" id="PF04082">
    <property type="entry name" value="Fungal_trans"/>
    <property type="match status" value="1"/>
</dbReference>
<dbReference type="EMBL" id="MU006798">
    <property type="protein sequence ID" value="KAF2636492.1"/>
    <property type="molecule type" value="Genomic_DNA"/>
</dbReference>
<dbReference type="SMART" id="SM00906">
    <property type="entry name" value="Fungal_trans"/>
    <property type="match status" value="1"/>
</dbReference>
<dbReference type="OrthoDB" id="5296287at2759"/>
<keyword evidence="4" id="KW-1185">Reference proteome</keyword>
<dbReference type="PANTHER" id="PTHR47654">
    <property type="entry name" value="ZN(II)2CYS6 TRANSCRIPTION FACTOR (EUROFUNG)-RELATED"/>
    <property type="match status" value="1"/>
</dbReference>
<evidence type="ECO:0000259" key="2">
    <source>
        <dbReference type="SMART" id="SM00906"/>
    </source>
</evidence>
<dbReference type="Proteomes" id="UP000799753">
    <property type="component" value="Unassembled WGS sequence"/>
</dbReference>
<dbReference type="GO" id="GO:0006351">
    <property type="term" value="P:DNA-templated transcription"/>
    <property type="evidence" value="ECO:0007669"/>
    <property type="project" value="InterPro"/>
</dbReference>